<dbReference type="InterPro" id="IPR000627">
    <property type="entry name" value="Intradiol_dOase_C"/>
</dbReference>
<dbReference type="InterPro" id="IPR050770">
    <property type="entry name" value="Intradiol_RC_Dioxygenase"/>
</dbReference>
<evidence type="ECO:0000256" key="3">
    <source>
        <dbReference type="ARBA" id="ARBA00023002"/>
    </source>
</evidence>
<protein>
    <submittedName>
        <fullName evidence="5">Hydroxyquinol 1,2-dioxygenase</fullName>
    </submittedName>
</protein>
<keyword evidence="2" id="KW-0223">Dioxygenase</keyword>
<dbReference type="Pfam" id="PF00775">
    <property type="entry name" value="Dioxygenase_C"/>
    <property type="match status" value="1"/>
</dbReference>
<dbReference type="InterPro" id="IPR015889">
    <property type="entry name" value="Intradiol_dOase_core"/>
</dbReference>
<dbReference type="SUPFAM" id="SSF49482">
    <property type="entry name" value="Aromatic compound dioxygenase"/>
    <property type="match status" value="1"/>
</dbReference>
<evidence type="ECO:0000313" key="5">
    <source>
        <dbReference type="EMBL" id="NKX52434.1"/>
    </source>
</evidence>
<reference evidence="5 6" key="1">
    <citation type="submission" date="2020-04" db="EMBL/GenBank/DDBJ databases">
        <authorList>
            <person name="Liu S."/>
        </authorList>
    </citation>
    <scope>NUCLEOTIDE SEQUENCE [LARGE SCALE GENOMIC DNA]</scope>
    <source>
        <strain evidence="5 6">CGMCC 1.15091</strain>
    </source>
</reference>
<comment type="similarity">
    <text evidence="1">Belongs to the intradiol ring-cleavage dioxygenase family.</text>
</comment>
<evidence type="ECO:0000256" key="1">
    <source>
        <dbReference type="ARBA" id="ARBA00007825"/>
    </source>
</evidence>
<dbReference type="Gene3D" id="2.60.130.10">
    <property type="entry name" value="Aromatic compound dioxygenase"/>
    <property type="match status" value="1"/>
</dbReference>
<comment type="caution">
    <text evidence="5">The sequence shown here is derived from an EMBL/GenBank/DDBJ whole genome shotgun (WGS) entry which is preliminary data.</text>
</comment>
<name>A0ABX1JT09_9MICC</name>
<evidence type="ECO:0000256" key="2">
    <source>
        <dbReference type="ARBA" id="ARBA00022964"/>
    </source>
</evidence>
<dbReference type="PANTHER" id="PTHR33711">
    <property type="entry name" value="DIOXYGENASE, PUTATIVE (AFU_ORTHOLOGUE AFUA_2G02910)-RELATED"/>
    <property type="match status" value="1"/>
</dbReference>
<accession>A0ABX1JT09</accession>
<gene>
    <name evidence="5" type="ORF">HER39_18020</name>
</gene>
<dbReference type="Proteomes" id="UP000523795">
    <property type="component" value="Unassembled WGS sequence"/>
</dbReference>
<feature type="non-terminal residue" evidence="5">
    <location>
        <position position="92"/>
    </location>
</feature>
<organism evidence="5 6">
    <name type="scientific">Arthrobacter deserti</name>
    <dbReference type="NCBI Taxonomy" id="1742687"/>
    <lineage>
        <taxon>Bacteria</taxon>
        <taxon>Bacillati</taxon>
        <taxon>Actinomycetota</taxon>
        <taxon>Actinomycetes</taxon>
        <taxon>Micrococcales</taxon>
        <taxon>Micrococcaceae</taxon>
        <taxon>Arthrobacter</taxon>
    </lineage>
</organism>
<evidence type="ECO:0000313" key="6">
    <source>
        <dbReference type="Proteomes" id="UP000523795"/>
    </source>
</evidence>
<feature type="domain" description="Intradiol ring-cleavage dioxygenases" evidence="4">
    <location>
        <begin position="18"/>
        <end position="88"/>
    </location>
</feature>
<evidence type="ECO:0000259" key="4">
    <source>
        <dbReference type="Pfam" id="PF00775"/>
    </source>
</evidence>
<feature type="non-terminal residue" evidence="5">
    <location>
        <position position="1"/>
    </location>
</feature>
<keyword evidence="6" id="KW-1185">Reference proteome</keyword>
<sequence>DEDGFYDIQYGDDRVAERAHLYADAQGRYSSWGLTPTPYPIPHDGPVGQMLAAVHRSPVRASHLHFMVTAPGKRTLVTHIFVDGDPQIEIGD</sequence>
<proteinExistence type="inferred from homology"/>
<dbReference type="PANTHER" id="PTHR33711:SF7">
    <property type="entry name" value="INTRADIOL RING-CLEAVAGE DIOXYGENASES DOMAIN-CONTAINING PROTEIN-RELATED"/>
    <property type="match status" value="1"/>
</dbReference>
<keyword evidence="3" id="KW-0560">Oxidoreductase</keyword>
<dbReference type="EMBL" id="JAAZSR010000533">
    <property type="protein sequence ID" value="NKX52434.1"/>
    <property type="molecule type" value="Genomic_DNA"/>
</dbReference>